<sequence length="408" mass="45878">MEGRADPPLARLMAAASRDGSGEVFLSSTNSNLKRSSKYILRTKFRDMPTFKAQFMLFLWKPYALPTGLFLCSGMDYGLNLSAVVNYVILHCFALVLCLHVIAIFCSVLFQYATLNTSVLMMLFKTRKRFLLTYMAFVCTLYIPVLFVLLITEIEFDPRKSIGRDTEAFFLLVQSGMNCLYVDVLNNSQIYIIFALLFAVEFLLTAVFIYMYWTTYKQLNRNKTPFNKTSTPSIQRTPTSSALTNMSTSQSNTPSRNNAAPVVPLHTAISERTWRMQQSLFKSIVAQSAAIVILYFLPINGILLMVASNPELAFTVTMIFLIYLVSYAPLACFMMVCFVGQFRQEILNLFMAWFQICTDALFCGRCSSNRGTPNSNAVIAAIPKPVVTIPSSLKHKPENRTTKASASS</sequence>
<organism evidence="3 4">
    <name type="scientific">Ditylenchus destructor</name>
    <dbReference type="NCBI Taxonomy" id="166010"/>
    <lineage>
        <taxon>Eukaryota</taxon>
        <taxon>Metazoa</taxon>
        <taxon>Ecdysozoa</taxon>
        <taxon>Nematoda</taxon>
        <taxon>Chromadorea</taxon>
        <taxon>Rhabditida</taxon>
        <taxon>Tylenchina</taxon>
        <taxon>Tylenchomorpha</taxon>
        <taxon>Sphaerularioidea</taxon>
        <taxon>Anguinidae</taxon>
        <taxon>Anguininae</taxon>
        <taxon>Ditylenchus</taxon>
    </lineage>
</organism>
<comment type="caution">
    <text evidence="3">The sequence shown here is derived from an EMBL/GenBank/DDBJ whole genome shotgun (WGS) entry which is preliminary data.</text>
</comment>
<protein>
    <recommendedName>
        <fullName evidence="5">G protein-coupled receptor</fullName>
    </recommendedName>
</protein>
<reference evidence="3" key="1">
    <citation type="submission" date="2022-01" db="EMBL/GenBank/DDBJ databases">
        <title>Genome Sequence Resource for Two Populations of Ditylenchus destructor, the Migratory Endoparasitic Phytonematode.</title>
        <authorList>
            <person name="Zhang H."/>
            <person name="Lin R."/>
            <person name="Xie B."/>
        </authorList>
    </citation>
    <scope>NUCLEOTIDE SEQUENCE</scope>
    <source>
        <strain evidence="3">BazhouSP</strain>
    </source>
</reference>
<dbReference type="EMBL" id="JAKKPZ010000001">
    <property type="protein sequence ID" value="KAI1728851.1"/>
    <property type="molecule type" value="Genomic_DNA"/>
</dbReference>
<feature type="transmembrane region" description="Helical" evidence="2">
    <location>
        <begin position="55"/>
        <end position="78"/>
    </location>
</feature>
<name>A0AAD4NIJ3_9BILA</name>
<feature type="region of interest" description="Disordered" evidence="1">
    <location>
        <begin position="227"/>
        <end position="258"/>
    </location>
</feature>
<keyword evidence="2" id="KW-1133">Transmembrane helix</keyword>
<dbReference type="AlphaFoldDB" id="A0AAD4NIJ3"/>
<evidence type="ECO:0008006" key="5">
    <source>
        <dbReference type="Google" id="ProtNLM"/>
    </source>
</evidence>
<evidence type="ECO:0000313" key="4">
    <source>
        <dbReference type="Proteomes" id="UP001201812"/>
    </source>
</evidence>
<evidence type="ECO:0000256" key="1">
    <source>
        <dbReference type="SAM" id="MobiDB-lite"/>
    </source>
</evidence>
<dbReference type="Proteomes" id="UP001201812">
    <property type="component" value="Unassembled WGS sequence"/>
</dbReference>
<evidence type="ECO:0000313" key="3">
    <source>
        <dbReference type="EMBL" id="KAI1728851.1"/>
    </source>
</evidence>
<keyword evidence="4" id="KW-1185">Reference proteome</keyword>
<feature type="transmembrane region" description="Helical" evidence="2">
    <location>
        <begin position="284"/>
        <end position="306"/>
    </location>
</feature>
<feature type="transmembrane region" description="Helical" evidence="2">
    <location>
        <begin position="190"/>
        <end position="213"/>
    </location>
</feature>
<keyword evidence="2" id="KW-0472">Membrane</keyword>
<proteinExistence type="predicted"/>
<keyword evidence="2" id="KW-0812">Transmembrane</keyword>
<feature type="transmembrane region" description="Helical" evidence="2">
    <location>
        <begin position="84"/>
        <end position="110"/>
    </location>
</feature>
<accession>A0AAD4NIJ3</accession>
<evidence type="ECO:0000256" key="2">
    <source>
        <dbReference type="SAM" id="Phobius"/>
    </source>
</evidence>
<feature type="transmembrane region" description="Helical" evidence="2">
    <location>
        <begin position="131"/>
        <end position="151"/>
    </location>
</feature>
<feature type="transmembrane region" description="Helical" evidence="2">
    <location>
        <begin position="312"/>
        <end position="339"/>
    </location>
</feature>
<dbReference type="SUPFAM" id="SSF81321">
    <property type="entry name" value="Family A G protein-coupled receptor-like"/>
    <property type="match status" value="1"/>
</dbReference>
<gene>
    <name evidence="3" type="ORF">DdX_01055</name>
</gene>